<name>A0A2A5C6I7_9GAMM</name>
<protein>
    <submittedName>
        <fullName evidence="2">Sulfurtransferase</fullName>
    </submittedName>
</protein>
<dbReference type="InterPro" id="IPR036873">
    <property type="entry name" value="Rhodanese-like_dom_sf"/>
</dbReference>
<comment type="caution">
    <text evidence="2">The sequence shown here is derived from an EMBL/GenBank/DDBJ whole genome shotgun (WGS) entry which is preliminary data.</text>
</comment>
<dbReference type="PROSITE" id="PS50206">
    <property type="entry name" value="RHODANESE_3"/>
    <property type="match status" value="1"/>
</dbReference>
<proteinExistence type="predicted"/>
<keyword evidence="2" id="KW-0808">Transferase</keyword>
<dbReference type="InterPro" id="IPR052367">
    <property type="entry name" value="Thiosulfate_ST/Rhodanese-like"/>
</dbReference>
<dbReference type="SUPFAM" id="SSF52821">
    <property type="entry name" value="Rhodanese/Cell cycle control phosphatase"/>
    <property type="match status" value="1"/>
</dbReference>
<dbReference type="GO" id="GO:0016740">
    <property type="term" value="F:transferase activity"/>
    <property type="evidence" value="ECO:0007669"/>
    <property type="project" value="UniProtKB-KW"/>
</dbReference>
<dbReference type="Pfam" id="PF00581">
    <property type="entry name" value="Rhodanese"/>
    <property type="match status" value="1"/>
</dbReference>
<reference evidence="3" key="1">
    <citation type="submission" date="2017-08" db="EMBL/GenBank/DDBJ databases">
        <title>A dynamic microbial community with high functional redundancy inhabits the cold, oxic subseafloor aquifer.</title>
        <authorList>
            <person name="Tully B.J."/>
            <person name="Wheat C.G."/>
            <person name="Glazer B.T."/>
            <person name="Huber J.A."/>
        </authorList>
    </citation>
    <scope>NUCLEOTIDE SEQUENCE [LARGE SCALE GENOMIC DNA]</scope>
</reference>
<dbReference type="Gene3D" id="3.40.250.10">
    <property type="entry name" value="Rhodanese-like domain"/>
    <property type="match status" value="1"/>
</dbReference>
<dbReference type="AlphaFoldDB" id="A0A2A5C6I7"/>
<gene>
    <name evidence="2" type="ORF">COA71_14135</name>
</gene>
<dbReference type="CDD" id="cd00158">
    <property type="entry name" value="RHOD"/>
    <property type="match status" value="1"/>
</dbReference>
<dbReference type="EMBL" id="NVWI01000015">
    <property type="protein sequence ID" value="PCJ39417.1"/>
    <property type="molecule type" value="Genomic_DNA"/>
</dbReference>
<organism evidence="2 3">
    <name type="scientific">SAR86 cluster bacterium</name>
    <dbReference type="NCBI Taxonomy" id="2030880"/>
    <lineage>
        <taxon>Bacteria</taxon>
        <taxon>Pseudomonadati</taxon>
        <taxon>Pseudomonadota</taxon>
        <taxon>Gammaproteobacteria</taxon>
        <taxon>SAR86 cluster</taxon>
    </lineage>
</organism>
<dbReference type="SMART" id="SM00450">
    <property type="entry name" value="RHOD"/>
    <property type="match status" value="1"/>
</dbReference>
<feature type="domain" description="Rhodanese" evidence="1">
    <location>
        <begin position="2"/>
        <end position="90"/>
    </location>
</feature>
<dbReference type="PANTHER" id="PTHR45431:SF3">
    <property type="entry name" value="RHODANESE-LIKE DOMAIN-CONTAINING PROTEIN 15, CHLOROPLASTIC"/>
    <property type="match status" value="1"/>
</dbReference>
<dbReference type="Proteomes" id="UP000228987">
    <property type="component" value="Unassembled WGS sequence"/>
</dbReference>
<dbReference type="InterPro" id="IPR001763">
    <property type="entry name" value="Rhodanese-like_dom"/>
</dbReference>
<evidence type="ECO:0000313" key="3">
    <source>
        <dbReference type="Proteomes" id="UP000228987"/>
    </source>
</evidence>
<evidence type="ECO:0000313" key="2">
    <source>
        <dbReference type="EMBL" id="PCJ39417.1"/>
    </source>
</evidence>
<evidence type="ECO:0000259" key="1">
    <source>
        <dbReference type="PROSITE" id="PS50206"/>
    </source>
</evidence>
<dbReference type="PANTHER" id="PTHR45431">
    <property type="entry name" value="RHODANESE-LIKE DOMAIN-CONTAINING PROTEIN 15, CHLOROPLASTIC"/>
    <property type="match status" value="1"/>
</dbReference>
<sequence>MSTRESVWIDVRTIEEYNDDHIAGDLNMPLADIDVAEFSSMFSKDDEINLYCRSGNRAGQAKQILEAAGFTNVNNMGGIGDAREIRNLALQSSSE</sequence>
<accession>A0A2A5C6I7</accession>